<evidence type="ECO:0000259" key="1">
    <source>
        <dbReference type="Pfam" id="PF26188"/>
    </source>
</evidence>
<dbReference type="PANTHER" id="PTHR21228">
    <property type="entry name" value="FAST LEU-RICH DOMAIN-CONTAINING"/>
    <property type="match status" value="1"/>
</dbReference>
<evidence type="ECO:0000313" key="2">
    <source>
        <dbReference type="EMBL" id="CAK9047405.1"/>
    </source>
</evidence>
<reference evidence="2 3" key="1">
    <citation type="submission" date="2024-02" db="EMBL/GenBank/DDBJ databases">
        <authorList>
            <person name="Chen Y."/>
            <person name="Shah S."/>
            <person name="Dougan E. K."/>
            <person name="Thang M."/>
            <person name="Chan C."/>
        </authorList>
    </citation>
    <scope>NUCLEOTIDE SEQUENCE [LARGE SCALE GENOMIC DNA]</scope>
</reference>
<organism evidence="2 3">
    <name type="scientific">Durusdinium trenchii</name>
    <dbReference type="NCBI Taxonomy" id="1381693"/>
    <lineage>
        <taxon>Eukaryota</taxon>
        <taxon>Sar</taxon>
        <taxon>Alveolata</taxon>
        <taxon>Dinophyceae</taxon>
        <taxon>Suessiales</taxon>
        <taxon>Symbiodiniaceae</taxon>
        <taxon>Durusdinium</taxon>
    </lineage>
</organism>
<dbReference type="PANTHER" id="PTHR21228:SF40">
    <property type="entry name" value="LD45607P"/>
    <property type="match status" value="1"/>
</dbReference>
<gene>
    <name evidence="2" type="ORF">CCMP2556_LOCUS24532</name>
</gene>
<dbReference type="Proteomes" id="UP001642484">
    <property type="component" value="Unassembled WGS sequence"/>
</dbReference>
<dbReference type="EMBL" id="CAXAMN010016113">
    <property type="protein sequence ID" value="CAK9047405.1"/>
    <property type="molecule type" value="Genomic_DNA"/>
</dbReference>
<comment type="caution">
    <text evidence="2">The sequence shown here is derived from an EMBL/GenBank/DDBJ whole genome shotgun (WGS) entry which is preliminary data.</text>
</comment>
<sequence length="932" mass="103508">MASFDAFERGFAKASLAQDGVGVPFTNLLQLLPNKEWVPFGHEALSVESGAFGTRNPNVQFYLKPSLMPICGSVDLKTHVLYQKDLAFLKKDGQHEVRINKEISSIWTAKELLNFAHARSTEFDLANVVTVLHRIAKSADRWQMKRDARLGKIVAQAVDVLGEDGRTTPRDIAKTQWAIGRLHVQDAPVQEKLNRAIARRMSEFEAQGLSNVIWGLAFAEQDAACAMRLALLEFHQRIGECDPQALSNVAWSIAKSLAAGHEPLLLALSSASIARVKKFDPQGLANLSWSFATLQQHDPVLFARVGETFLSSSSTWEPQHIANFLWSCARCQVESPPLLAGLCAASSCSLDTWTCQGLANLAWSLAKLERAENSLLERIITVLARKIRRCSPQNTVNLAWSFAKLLAATSAVLELLASQTTRTLAEFSPQHCSNLSWAFATMSHMQEPLMMMISFLTQDLLSSFAVASCVQVALFPFHLGRHMLECKEECHAQDIASLLWSCAKLAWQDQALLKHLCASCIVKVESFSAQHMAMCTWALGCLTLPQQELMHSFARQLPRSRGEIGTQGISNLAHGLGKQALRDEDFLDFLSQEASGSFALFTNQEFAMTLWAFAKLHFLSPPLVAGACQECLERRPHLLPQDLVVLSWAFARLDVGWILSAMSAEVQKSIPELGPQDLANVSWAFAAAQAGAWSLLEFFSISLCNREGLKGLFPYLCQSCHQVEDAPMMSSIAQEARRQILELEVQDVSNISWAFAKFGLRDAHFFEVLAERVSALVGCLLPQNLSILCWSFAKLELQKPKLITCIMQECWKHVDQFDSQGVSNLIWSLAVLAYDSPSLCQRLSQRAICLVHEMTAQEMANIAWGLHVLQHGNTLQCFLQHSIGPFSRMAVRDGAAWVDFVNVCLEAQEASGTQWPRPCYVHRSCWTPDPLG</sequence>
<feature type="domain" description="RNA-editing substrate-binding complex 6 protein" evidence="1">
    <location>
        <begin position="484"/>
        <end position="655"/>
    </location>
</feature>
<dbReference type="InterPro" id="IPR058917">
    <property type="entry name" value="RESC6_dom"/>
</dbReference>
<feature type="domain" description="RNA-editing substrate-binding complex 6 protein" evidence="1">
    <location>
        <begin position="728"/>
        <end position="866"/>
    </location>
</feature>
<dbReference type="Pfam" id="PF26188">
    <property type="entry name" value="RESC6"/>
    <property type="match status" value="2"/>
</dbReference>
<accession>A0ABP0MB59</accession>
<protein>
    <recommendedName>
        <fullName evidence="1">RNA-editing substrate-binding complex 6 protein domain-containing protein</fullName>
    </recommendedName>
</protein>
<dbReference type="InterPro" id="IPR050870">
    <property type="entry name" value="FAST_kinase"/>
</dbReference>
<evidence type="ECO:0000313" key="3">
    <source>
        <dbReference type="Proteomes" id="UP001642484"/>
    </source>
</evidence>
<name>A0ABP0MB59_9DINO</name>
<keyword evidence="3" id="KW-1185">Reference proteome</keyword>
<proteinExistence type="predicted"/>